<proteinExistence type="predicted"/>
<dbReference type="GO" id="GO:0016020">
    <property type="term" value="C:membrane"/>
    <property type="evidence" value="ECO:0007669"/>
    <property type="project" value="UniProtKB-SubCell"/>
</dbReference>
<keyword evidence="5 8" id="KW-1133">Transmembrane helix</keyword>
<evidence type="ECO:0000256" key="8">
    <source>
        <dbReference type="SAM" id="Phobius"/>
    </source>
</evidence>
<dbReference type="GO" id="GO:1902600">
    <property type="term" value="P:proton transmembrane transport"/>
    <property type="evidence" value="ECO:0007669"/>
    <property type="project" value="InterPro"/>
</dbReference>
<evidence type="ECO:0000256" key="5">
    <source>
        <dbReference type="ARBA" id="ARBA00022989"/>
    </source>
</evidence>
<dbReference type="InterPro" id="IPR006153">
    <property type="entry name" value="Cation/H_exchanger_TM"/>
</dbReference>
<evidence type="ECO:0000313" key="10">
    <source>
        <dbReference type="EMBL" id="SDA90250.1"/>
    </source>
</evidence>
<feature type="transmembrane region" description="Helical" evidence="8">
    <location>
        <begin position="130"/>
        <end position="149"/>
    </location>
</feature>
<dbReference type="SUPFAM" id="SSF52402">
    <property type="entry name" value="Adenine nucleotide alpha hydrolases-like"/>
    <property type="match status" value="1"/>
</dbReference>
<evidence type="ECO:0000256" key="1">
    <source>
        <dbReference type="ARBA" id="ARBA00004141"/>
    </source>
</evidence>
<evidence type="ECO:0000256" key="7">
    <source>
        <dbReference type="ARBA" id="ARBA00023136"/>
    </source>
</evidence>
<evidence type="ECO:0000256" key="3">
    <source>
        <dbReference type="ARBA" id="ARBA00022449"/>
    </source>
</evidence>
<dbReference type="STRING" id="279824.SAMN03080617_03270"/>
<feature type="transmembrane region" description="Helical" evidence="8">
    <location>
        <begin position="308"/>
        <end position="329"/>
    </location>
</feature>
<dbReference type="InterPro" id="IPR038770">
    <property type="entry name" value="Na+/solute_symporter_sf"/>
</dbReference>
<keyword evidence="4 8" id="KW-0812">Transmembrane</keyword>
<feature type="domain" description="Cation/H+ exchanger transmembrane" evidence="9">
    <location>
        <begin position="29"/>
        <end position="398"/>
    </location>
</feature>
<sequence length="722" mass="79871">MTYSFVLLADLNFSLPWGNPVLIFSSILFIILFAPIILNKFKIPQLIGLIIAGAVIGPNGINLLERDSSVVLFGTVGLLYIMFLAGLEIDLADFKKNSKKSLIFGMLTFLIPMTLGTLAGLYVLNFPLNTSVLLASMFASHTLIAYPIISKLGVTKNKAVNITVGGTMITDTLALLVLAVIVGMTKGEINSEFWIRLIVLFSIFASVVWFVFPILGRWFFTKNSDSISQYIFVLGMVFLAAFLAEAAGIEAIIGAFLAGLALNRLIPHTSALMNRIEFVGNALFIPFFLIGVGMLIDYRVFFIGWETITVALIMTVVATLAKFLAAFLTQKAFNFSVAQRNVIFGLSNAQAAATLAAVLVGYNIILGESPDGQPIRLLGESVLNGTILMILVTCTMASFVAQKGAIALAIEEEENNEEEDTEARQEKILIPINYPENMEELINLGITIKQKKSKNSLLALNIVPSNAKDESKEKAAKKLLEKASVIAAGTDNILTELIRYDSDIINGITSVVKENKATDMILGLHNQRDLSGSFLGQLTEGILKNCNITTFIYKNFQPLNTVNKYLVVLPPNAEKEMGFVFWLLRIWNIGSNTGAKLVFYASGETIGYIRQVQKRQDLPVDYVPFEDWEDFLIISRDFKTNDALIVVLSRKNGLSYDPIMKKVPKYLNKYYQTINYILIYPMQAGFDQEIPSHAEAIFTPFQTPAEHYANFKTTVSKLFGNK</sequence>
<evidence type="ECO:0000259" key="9">
    <source>
        <dbReference type="Pfam" id="PF00999"/>
    </source>
</evidence>
<dbReference type="InterPro" id="IPR014729">
    <property type="entry name" value="Rossmann-like_a/b/a_fold"/>
</dbReference>
<dbReference type="PANTHER" id="PTHR43562">
    <property type="entry name" value="NAPA-TYPE SODIUM/HYDROGEN ANTIPORTER"/>
    <property type="match status" value="1"/>
</dbReference>
<feature type="transmembrane region" description="Helical" evidence="8">
    <location>
        <begin position="341"/>
        <end position="362"/>
    </location>
</feature>
<keyword evidence="3" id="KW-0050">Antiport</keyword>
<feature type="transmembrane region" description="Helical" evidence="8">
    <location>
        <begin position="249"/>
        <end position="266"/>
    </location>
</feature>
<feature type="transmembrane region" description="Helical" evidence="8">
    <location>
        <begin position="101"/>
        <end position="124"/>
    </location>
</feature>
<dbReference type="PANTHER" id="PTHR43562:SF4">
    <property type="entry name" value="NA(+)_H(+) ANTIPORTER NHAS5"/>
    <property type="match status" value="1"/>
</dbReference>
<dbReference type="GO" id="GO:0015297">
    <property type="term" value="F:antiporter activity"/>
    <property type="evidence" value="ECO:0007669"/>
    <property type="project" value="UniProtKB-KW"/>
</dbReference>
<dbReference type="Pfam" id="PF00999">
    <property type="entry name" value="Na_H_Exchanger"/>
    <property type="match status" value="1"/>
</dbReference>
<accession>A0A1G5Z724</accession>
<keyword evidence="6" id="KW-0406">Ion transport</keyword>
<dbReference type="RefSeq" id="WP_092732236.1">
    <property type="nucleotide sequence ID" value="NZ_FMXE01000027.1"/>
</dbReference>
<evidence type="ECO:0000313" key="11">
    <source>
        <dbReference type="Proteomes" id="UP000198756"/>
    </source>
</evidence>
<feature type="transmembrane region" description="Helical" evidence="8">
    <location>
        <begin position="20"/>
        <end position="39"/>
    </location>
</feature>
<dbReference type="Gene3D" id="1.20.1530.20">
    <property type="match status" value="1"/>
</dbReference>
<gene>
    <name evidence="10" type="ORF">SAMN03080617_03270</name>
</gene>
<dbReference type="OrthoDB" id="9793589at2"/>
<evidence type="ECO:0000256" key="6">
    <source>
        <dbReference type="ARBA" id="ARBA00023065"/>
    </source>
</evidence>
<feature type="transmembrane region" description="Helical" evidence="8">
    <location>
        <begin position="70"/>
        <end position="89"/>
    </location>
</feature>
<reference evidence="11" key="1">
    <citation type="submission" date="2016-10" db="EMBL/GenBank/DDBJ databases">
        <authorList>
            <person name="Varghese N."/>
            <person name="Submissions S."/>
        </authorList>
    </citation>
    <scope>NUCLEOTIDE SEQUENCE [LARGE SCALE GENOMIC DNA]</scope>
    <source>
        <strain evidence="11">DSM 22703</strain>
    </source>
</reference>
<comment type="subcellular location">
    <subcellularLocation>
        <location evidence="1">Membrane</location>
        <topology evidence="1">Multi-pass membrane protein</topology>
    </subcellularLocation>
</comment>
<dbReference type="EMBL" id="FMXE01000027">
    <property type="protein sequence ID" value="SDA90250.1"/>
    <property type="molecule type" value="Genomic_DNA"/>
</dbReference>
<dbReference type="AlphaFoldDB" id="A0A1G5Z724"/>
<feature type="transmembrane region" description="Helical" evidence="8">
    <location>
        <begin position="278"/>
        <end position="296"/>
    </location>
</feature>
<keyword evidence="11" id="KW-1185">Reference proteome</keyword>
<feature type="transmembrane region" description="Helical" evidence="8">
    <location>
        <begin position="382"/>
        <end position="401"/>
    </location>
</feature>
<dbReference type="Gene3D" id="3.40.50.620">
    <property type="entry name" value="HUPs"/>
    <property type="match status" value="1"/>
</dbReference>
<keyword evidence="2" id="KW-0813">Transport</keyword>
<feature type="transmembrane region" description="Helical" evidence="8">
    <location>
        <begin position="193"/>
        <end position="215"/>
    </location>
</feature>
<dbReference type="Proteomes" id="UP000198756">
    <property type="component" value="Unassembled WGS sequence"/>
</dbReference>
<organism evidence="10 11">
    <name type="scientific">Algoriphagus alkaliphilus</name>
    <dbReference type="NCBI Taxonomy" id="279824"/>
    <lineage>
        <taxon>Bacteria</taxon>
        <taxon>Pseudomonadati</taxon>
        <taxon>Bacteroidota</taxon>
        <taxon>Cytophagia</taxon>
        <taxon>Cytophagales</taxon>
        <taxon>Cyclobacteriaceae</taxon>
        <taxon>Algoriphagus</taxon>
    </lineage>
</organism>
<keyword evidence="7 8" id="KW-0472">Membrane</keyword>
<evidence type="ECO:0000256" key="4">
    <source>
        <dbReference type="ARBA" id="ARBA00022692"/>
    </source>
</evidence>
<feature type="transmembrane region" description="Helical" evidence="8">
    <location>
        <begin position="46"/>
        <end position="64"/>
    </location>
</feature>
<name>A0A1G5Z724_9BACT</name>
<protein>
    <submittedName>
        <fullName evidence="10">Kef-type K+ transport system, membrane component KefB</fullName>
    </submittedName>
</protein>
<evidence type="ECO:0000256" key="2">
    <source>
        <dbReference type="ARBA" id="ARBA00022448"/>
    </source>
</evidence>
<feature type="transmembrane region" description="Helical" evidence="8">
    <location>
        <begin position="161"/>
        <end position="181"/>
    </location>
</feature>